<organism evidence="20 21">
    <name type="scientific">SAR86 cluster bacterium</name>
    <dbReference type="NCBI Taxonomy" id="2030880"/>
    <lineage>
        <taxon>Bacteria</taxon>
        <taxon>Pseudomonadati</taxon>
        <taxon>Pseudomonadota</taxon>
        <taxon>Gammaproteobacteria</taxon>
        <taxon>SAR86 cluster</taxon>
    </lineage>
</organism>
<accession>A0A937JCQ9</accession>
<dbReference type="InterPro" id="IPR012337">
    <property type="entry name" value="RNaseH-like_sf"/>
</dbReference>
<evidence type="ECO:0000256" key="14">
    <source>
        <dbReference type="ARBA" id="ARBA00049244"/>
    </source>
</evidence>
<dbReference type="NCBIfam" id="TIGR00573">
    <property type="entry name" value="dnaq"/>
    <property type="match status" value="1"/>
</dbReference>
<dbReference type="AlphaFoldDB" id="A0A937JCQ9"/>
<evidence type="ECO:0000256" key="15">
    <source>
        <dbReference type="PIRSR" id="PIRSR606309-1"/>
    </source>
</evidence>
<dbReference type="PANTHER" id="PTHR30231">
    <property type="entry name" value="DNA POLYMERASE III SUBUNIT EPSILON"/>
    <property type="match status" value="1"/>
</dbReference>
<keyword evidence="9 18" id="KW-0378">Hydrolase</keyword>
<keyword evidence="7 18" id="KW-0540">Nuclease</keyword>
<name>A0A937JCQ9_9GAMM</name>
<gene>
    <name evidence="18 20" type="primary">dnaQ</name>
    <name evidence="20" type="ORF">ISR29_00175</name>
</gene>
<keyword evidence="13 17" id="KW-0464">Manganese</keyword>
<evidence type="ECO:0000256" key="9">
    <source>
        <dbReference type="ARBA" id="ARBA00022801"/>
    </source>
</evidence>
<proteinExistence type="predicted"/>
<comment type="caution">
    <text evidence="20">The sequence shown here is derived from an EMBL/GenBank/DDBJ whole genome shotgun (WGS) entry which is preliminary data.</text>
</comment>
<dbReference type="CDD" id="cd06131">
    <property type="entry name" value="DNA_pol_III_epsilon_Ecoli_like"/>
    <property type="match status" value="1"/>
</dbReference>
<feature type="domain" description="Exonuclease" evidence="19">
    <location>
        <begin position="4"/>
        <end position="177"/>
    </location>
</feature>
<dbReference type="Pfam" id="PF00929">
    <property type="entry name" value="RNase_T"/>
    <property type="match status" value="1"/>
</dbReference>
<feature type="binding site" evidence="17">
    <location>
        <position position="11"/>
    </location>
    <ligand>
        <name>a divalent metal cation</name>
        <dbReference type="ChEBI" id="CHEBI:60240"/>
        <label>1</label>
        <note>catalytic</note>
    </ligand>
</feature>
<dbReference type="NCBIfam" id="TIGR01406">
    <property type="entry name" value="dnaQ_proteo"/>
    <property type="match status" value="1"/>
</dbReference>
<evidence type="ECO:0000256" key="1">
    <source>
        <dbReference type="ARBA" id="ARBA00001936"/>
    </source>
</evidence>
<dbReference type="GO" id="GO:0008408">
    <property type="term" value="F:3'-5' exonuclease activity"/>
    <property type="evidence" value="ECO:0007669"/>
    <property type="project" value="TreeGrafter"/>
</dbReference>
<keyword evidence="11 17" id="KW-0460">Magnesium</keyword>
<keyword evidence="8 17" id="KW-0479">Metal-binding</keyword>
<evidence type="ECO:0000256" key="12">
    <source>
        <dbReference type="ARBA" id="ARBA00022932"/>
    </source>
</evidence>
<evidence type="ECO:0000256" key="18">
    <source>
        <dbReference type="RuleBase" id="RU364087"/>
    </source>
</evidence>
<evidence type="ECO:0000256" key="8">
    <source>
        <dbReference type="ARBA" id="ARBA00022723"/>
    </source>
</evidence>
<evidence type="ECO:0000256" key="17">
    <source>
        <dbReference type="PIRSR" id="PIRSR606309-3"/>
    </source>
</evidence>
<evidence type="ECO:0000256" key="16">
    <source>
        <dbReference type="PIRSR" id="PIRSR606309-2"/>
    </source>
</evidence>
<dbReference type="FunFam" id="3.30.420.10:FF:000012">
    <property type="entry name" value="DNA polymerase III subunit epsilon"/>
    <property type="match status" value="1"/>
</dbReference>
<evidence type="ECO:0000256" key="6">
    <source>
        <dbReference type="ARBA" id="ARBA00022705"/>
    </source>
</evidence>
<evidence type="ECO:0000256" key="13">
    <source>
        <dbReference type="ARBA" id="ARBA00023211"/>
    </source>
</evidence>
<keyword evidence="5 18" id="KW-0548">Nucleotidyltransferase</keyword>
<comment type="subunit">
    <text evidence="18">DNA polymerase III contains a core (composed of alpha, epsilon and theta chains) that associates with a tau subunit. This core dimerizes to form the POLIII' complex. PolIII' associates with the gamma complex (composed of gamma, delta, delta', psi and chi chains) and with the beta chain to form the complete DNA polymerase III complex.</text>
</comment>
<evidence type="ECO:0000313" key="20">
    <source>
        <dbReference type="EMBL" id="MBL6902604.1"/>
    </source>
</evidence>
<dbReference type="GO" id="GO:0005829">
    <property type="term" value="C:cytosol"/>
    <property type="evidence" value="ECO:0007669"/>
    <property type="project" value="TreeGrafter"/>
</dbReference>
<keyword evidence="10 18" id="KW-0269">Exonuclease</keyword>
<dbReference type="GO" id="GO:0003887">
    <property type="term" value="F:DNA-directed DNA polymerase activity"/>
    <property type="evidence" value="ECO:0007669"/>
    <property type="project" value="UniProtKB-KW"/>
</dbReference>
<comment type="catalytic activity">
    <reaction evidence="14 18">
        <text>DNA(n) + a 2'-deoxyribonucleoside 5'-triphosphate = DNA(n+1) + diphosphate</text>
        <dbReference type="Rhea" id="RHEA:22508"/>
        <dbReference type="Rhea" id="RHEA-COMP:17339"/>
        <dbReference type="Rhea" id="RHEA-COMP:17340"/>
        <dbReference type="ChEBI" id="CHEBI:33019"/>
        <dbReference type="ChEBI" id="CHEBI:61560"/>
        <dbReference type="ChEBI" id="CHEBI:173112"/>
        <dbReference type="EC" id="2.7.7.7"/>
    </reaction>
</comment>
<dbReference type="PANTHER" id="PTHR30231:SF41">
    <property type="entry name" value="DNA POLYMERASE III SUBUNIT EPSILON"/>
    <property type="match status" value="1"/>
</dbReference>
<evidence type="ECO:0000256" key="7">
    <source>
        <dbReference type="ARBA" id="ARBA00022722"/>
    </source>
</evidence>
<comment type="cofactor">
    <cofactor evidence="17">
        <name>Mg(2+)</name>
        <dbReference type="ChEBI" id="CHEBI:18420"/>
    </cofactor>
    <cofactor evidence="17">
        <name>Mn(2+)</name>
        <dbReference type="ChEBI" id="CHEBI:29035"/>
    </cofactor>
    <text evidence="17">Binds 2 divalent metal cations. Magnesium or manganese.</text>
</comment>
<evidence type="ECO:0000259" key="19">
    <source>
        <dbReference type="SMART" id="SM00479"/>
    </source>
</evidence>
<comment type="function">
    <text evidence="18">DNA polymerase III is a complex, multichain enzyme responsible for most of the replicative synthesis in bacteria. The epsilon subunit contain the editing function and is a proofreading 3'-5' exonuclease.</text>
</comment>
<dbReference type="GO" id="GO:0003677">
    <property type="term" value="F:DNA binding"/>
    <property type="evidence" value="ECO:0007669"/>
    <property type="project" value="InterPro"/>
</dbReference>
<dbReference type="InterPro" id="IPR036397">
    <property type="entry name" value="RNaseH_sf"/>
</dbReference>
<dbReference type="SUPFAM" id="SSF53098">
    <property type="entry name" value="Ribonuclease H-like"/>
    <property type="match status" value="1"/>
</dbReference>
<evidence type="ECO:0000256" key="10">
    <source>
        <dbReference type="ARBA" id="ARBA00022839"/>
    </source>
</evidence>
<feature type="binding site" evidence="16">
    <location>
        <position position="9"/>
    </location>
    <ligand>
        <name>substrate</name>
    </ligand>
</feature>
<feature type="binding site" evidence="17">
    <location>
        <position position="9"/>
    </location>
    <ligand>
        <name>a divalent metal cation</name>
        <dbReference type="ChEBI" id="CHEBI:60240"/>
        <label>1</label>
        <note>catalytic</note>
    </ligand>
</feature>
<evidence type="ECO:0000313" key="21">
    <source>
        <dbReference type="Proteomes" id="UP000705230"/>
    </source>
</evidence>
<feature type="binding site" evidence="16">
    <location>
        <position position="160"/>
    </location>
    <ligand>
        <name>substrate</name>
    </ligand>
</feature>
<evidence type="ECO:0000256" key="11">
    <source>
        <dbReference type="ARBA" id="ARBA00022842"/>
    </source>
</evidence>
<protein>
    <recommendedName>
        <fullName evidence="3 18">DNA polymerase III subunit epsilon</fullName>
        <ecNumber evidence="2 18">2.7.7.7</ecNumber>
    </recommendedName>
</protein>
<feature type="active site" description="Proton acceptor" evidence="15">
    <location>
        <position position="155"/>
    </location>
</feature>
<feature type="binding site" evidence="17">
    <location>
        <position position="160"/>
    </location>
    <ligand>
        <name>a divalent metal cation</name>
        <dbReference type="ChEBI" id="CHEBI:60240"/>
        <label>1</label>
        <note>catalytic</note>
    </ligand>
</feature>
<evidence type="ECO:0000256" key="4">
    <source>
        <dbReference type="ARBA" id="ARBA00022679"/>
    </source>
</evidence>
<dbReference type="InterPro" id="IPR013520">
    <property type="entry name" value="Ribonucl_H"/>
</dbReference>
<reference evidence="20" key="1">
    <citation type="submission" date="2020-10" db="EMBL/GenBank/DDBJ databases">
        <title>Microbiome of the Black Sea water column analyzed by genome centric metagenomics.</title>
        <authorList>
            <person name="Cabello-Yeves P.J."/>
            <person name="Callieri C."/>
            <person name="Picazo A."/>
            <person name="Mehrshad M."/>
            <person name="Haro-Moreno J.M."/>
            <person name="Roda-Garcia J."/>
            <person name="Dzembekova N."/>
            <person name="Slabakova V."/>
            <person name="Slabakova N."/>
            <person name="Moncheva S."/>
            <person name="Rodriguez-Valera F."/>
        </authorList>
    </citation>
    <scope>NUCLEOTIDE SEQUENCE</scope>
    <source>
        <strain evidence="20">BS30m-G43</strain>
    </source>
</reference>
<dbReference type="GO" id="GO:0046872">
    <property type="term" value="F:metal ion binding"/>
    <property type="evidence" value="ECO:0007669"/>
    <property type="project" value="UniProtKB-KW"/>
</dbReference>
<dbReference type="Gene3D" id="3.30.420.10">
    <property type="entry name" value="Ribonuclease H-like superfamily/Ribonuclease H"/>
    <property type="match status" value="1"/>
</dbReference>
<keyword evidence="12 18" id="KW-0239">DNA-directed DNA polymerase</keyword>
<dbReference type="SMART" id="SM00479">
    <property type="entry name" value="EXOIII"/>
    <property type="match status" value="1"/>
</dbReference>
<dbReference type="Proteomes" id="UP000705230">
    <property type="component" value="Unassembled WGS sequence"/>
</dbReference>
<sequence>MAKKFIILDTETTGLEVRQGHKIIEIGAVVLNDRKKSSDHFHAYINPGRLIDEEASKVHGITNKDLENEPMFAAIADDFIEFIQGSTLIIHNAPFDVGFLNSELKAVSAKYPKLEDICEIEDSLVIARNKFPGQRNSLDVLANRFEVSGYDRSFHGALLDANILADVYIYLTGGQSKFEFSDNTLSASESSREMQSSVSLEGLKFVKVSASKSDIKAHQKRLEEIKEKNNIETIWNNYL</sequence>
<keyword evidence="4 18" id="KW-0808">Transferase</keyword>
<evidence type="ECO:0000256" key="5">
    <source>
        <dbReference type="ARBA" id="ARBA00022695"/>
    </source>
</evidence>
<dbReference type="InterPro" id="IPR006309">
    <property type="entry name" value="DnaQ_proteo"/>
</dbReference>
<feature type="binding site" evidence="16">
    <location>
        <position position="54"/>
    </location>
    <ligand>
        <name>substrate</name>
    </ligand>
</feature>
<dbReference type="InterPro" id="IPR006054">
    <property type="entry name" value="DnaQ"/>
</dbReference>
<dbReference type="EMBL" id="JADHSG010000001">
    <property type="protein sequence ID" value="MBL6902604.1"/>
    <property type="molecule type" value="Genomic_DNA"/>
</dbReference>
<dbReference type="GO" id="GO:0045004">
    <property type="term" value="P:DNA replication proofreading"/>
    <property type="evidence" value="ECO:0007669"/>
    <property type="project" value="TreeGrafter"/>
</dbReference>
<keyword evidence="6 18" id="KW-0235">DNA replication</keyword>
<comment type="cofactor">
    <cofactor evidence="1 18">
        <name>Mn(2+)</name>
        <dbReference type="ChEBI" id="CHEBI:29035"/>
    </cofactor>
</comment>
<evidence type="ECO:0000256" key="3">
    <source>
        <dbReference type="ARBA" id="ARBA00020352"/>
    </source>
</evidence>
<evidence type="ECO:0000256" key="2">
    <source>
        <dbReference type="ARBA" id="ARBA00012417"/>
    </source>
</evidence>
<feature type="binding site" evidence="16">
    <location>
        <position position="59"/>
    </location>
    <ligand>
        <name>substrate</name>
    </ligand>
</feature>
<dbReference type="NCBIfam" id="NF004316">
    <property type="entry name" value="PRK05711.1"/>
    <property type="match status" value="1"/>
</dbReference>
<feature type="binding site" evidence="16">
    <location>
        <position position="11"/>
    </location>
    <ligand>
        <name>substrate</name>
    </ligand>
</feature>
<dbReference type="EC" id="2.7.7.7" evidence="2 18"/>